<keyword evidence="3 10" id="KW-1134">Transmembrane beta strand</keyword>
<evidence type="ECO:0000256" key="9">
    <source>
        <dbReference type="ARBA" id="ARBA00023237"/>
    </source>
</evidence>
<dbReference type="NCBIfam" id="TIGR04057">
    <property type="entry name" value="SusC_RagA_signa"/>
    <property type="match status" value="1"/>
</dbReference>
<dbReference type="InterPro" id="IPR036942">
    <property type="entry name" value="Beta-barrel_TonB_sf"/>
</dbReference>
<dbReference type="Pfam" id="PF07715">
    <property type="entry name" value="Plug"/>
    <property type="match status" value="1"/>
</dbReference>
<keyword evidence="7 11" id="KW-0798">TonB box</keyword>
<evidence type="ECO:0000313" key="14">
    <source>
        <dbReference type="Proteomes" id="UP000192678"/>
    </source>
</evidence>
<dbReference type="Gene3D" id="2.40.170.20">
    <property type="entry name" value="TonB-dependent receptor, beta-barrel domain"/>
    <property type="match status" value="1"/>
</dbReference>
<evidence type="ECO:0000256" key="3">
    <source>
        <dbReference type="ARBA" id="ARBA00022452"/>
    </source>
</evidence>
<dbReference type="SUPFAM" id="SSF56935">
    <property type="entry name" value="Porins"/>
    <property type="match status" value="1"/>
</dbReference>
<dbReference type="PROSITE" id="PS52016">
    <property type="entry name" value="TONB_DEPENDENT_REC_3"/>
    <property type="match status" value="1"/>
</dbReference>
<dbReference type="InterPro" id="IPR008969">
    <property type="entry name" value="CarboxyPept-like_regulatory"/>
</dbReference>
<keyword evidence="4" id="KW-0406">Ion transport</keyword>
<organism evidence="13 14">
    <name type="scientific">Pedobacter nyackensis</name>
    <dbReference type="NCBI Taxonomy" id="475255"/>
    <lineage>
        <taxon>Bacteria</taxon>
        <taxon>Pseudomonadati</taxon>
        <taxon>Bacteroidota</taxon>
        <taxon>Sphingobacteriia</taxon>
        <taxon>Sphingobacteriales</taxon>
        <taxon>Sphingobacteriaceae</taxon>
        <taxon>Pedobacter</taxon>
    </lineage>
</organism>
<dbReference type="InterPro" id="IPR012910">
    <property type="entry name" value="Plug_dom"/>
</dbReference>
<accession>A0A1W2ABR8</accession>
<comment type="similarity">
    <text evidence="10 11">Belongs to the TonB-dependent receptor family.</text>
</comment>
<gene>
    <name evidence="13" type="ORF">SAMN04488101_101376</name>
</gene>
<keyword evidence="6" id="KW-0408">Iron</keyword>
<evidence type="ECO:0000256" key="4">
    <source>
        <dbReference type="ARBA" id="ARBA00022496"/>
    </source>
</evidence>
<evidence type="ECO:0000313" key="13">
    <source>
        <dbReference type="EMBL" id="SMC57698.1"/>
    </source>
</evidence>
<keyword evidence="8 10" id="KW-0472">Membrane</keyword>
<evidence type="ECO:0000256" key="10">
    <source>
        <dbReference type="PROSITE-ProRule" id="PRU01360"/>
    </source>
</evidence>
<keyword evidence="2 10" id="KW-0813">Transport</keyword>
<evidence type="ECO:0000256" key="2">
    <source>
        <dbReference type="ARBA" id="ARBA00022448"/>
    </source>
</evidence>
<sequence length="1155" mass="126482">MLGIGERFLYVSFLTNETIKFMNFYLLKSIDWRTIMKITLSQLIIALVLTSMSYAENIKAQAILNRPVKCKIDHSSLGQALRQIERFANVKFVYSRDIIQTDQEVSVVANDERLENILNKLLKPIGIAYEVINDRIILSKAVVPTVTPTTSNAELQAVIKGQVTTANGQPVPGVSIKFKGSEVGTTSDTNGKYSINAPSAEGVLVFTYVGFKTREVIINGRQTINVQLEEQSEDLSEVVVVGYGTIKRTDLTGAVGTVSSADLNKTTSTNLGQAVQGRMSGVQVTQTSGQPGAGADIKVRGVGSVKSGNSPLILVDGFVGSTNDLDADDVESITVLKDASAAAIYGSRAANGVLLVTTKRGKAGKTNVEFKSEYGWQSLTKQPNYLNGPDWARHQNEARIYNGKSPFWVGNQAPETITQWTDWSDYVFNTAPIQDYHIGVNGGNDKTKYAIGLGYIDQKGTIIGTDFKRANVRINFQQELSKHIRAGANLSYIRSGYATTITPFSSSQPAALNGITAAPPTIPAYNPDGFPGAPRPGFPGEAFITNTTWKTPSIANDMLDNYSRTNRTFGNLFAEADILPGLKYKLALNGSVTNNFTEEWTGKWAIYSPTDLEHLTPLAQGATATLRNLSRESYVWEIQNLLTYDKVFGKHSINALLGFSAEKGDGYQFDASKTDFPNEDLRALDAGNTLGAINGGFVSPYSLISQFARINYSYNSRYLFQANVRRDGSSVFAPGRQYGVFPSFSAGWRISEESFMKNLKVISNLKIRGSWGQLGNANIPAYSWISTIDVRGGAIFGNPQSRQPAYYTNQMANEKVKWETTTSTDLGIEIGLFKDRLTFEADIYDKRTTDMLLDATIPFTAGFTSGPVVNIGEVQNKGWEMMLRYQDKAGNFTYSGSFNLSHNTNKLVDLGGVKPLLSGPLKSDVGLPLYSYWGYEADGIWKTIAEVASNPHVTGDRPGMVRFKDRTGDGLITEADKMVIGSNIPKYVYGFNFEFGWKGIDLSVLLQGEKDKDMLVESVFGGNGEGENNNIDKYYWDNRAILDGAGNVVSGTTPAAGAVKGDMIWSSFLVQDASYLRVKNLQLGYTFPKKLMAPLKIESLRLYLNATNLITWTDFIGYDPEMKPSEPTGVEAYSRGGVDAYPVAKSITVGARLVF</sequence>
<dbReference type="Gene3D" id="2.170.130.10">
    <property type="entry name" value="TonB-dependent receptor, plug domain"/>
    <property type="match status" value="1"/>
</dbReference>
<evidence type="ECO:0000256" key="1">
    <source>
        <dbReference type="ARBA" id="ARBA00004571"/>
    </source>
</evidence>
<comment type="subcellular location">
    <subcellularLocation>
        <location evidence="1 10">Cell outer membrane</location>
        <topology evidence="1 10">Multi-pass membrane protein</topology>
    </subcellularLocation>
</comment>
<proteinExistence type="inferred from homology"/>
<dbReference type="InterPro" id="IPR039426">
    <property type="entry name" value="TonB-dep_rcpt-like"/>
</dbReference>
<evidence type="ECO:0000256" key="11">
    <source>
        <dbReference type="RuleBase" id="RU003357"/>
    </source>
</evidence>
<evidence type="ECO:0000256" key="5">
    <source>
        <dbReference type="ARBA" id="ARBA00022692"/>
    </source>
</evidence>
<feature type="domain" description="Secretin/TonB short N-terminal" evidence="12">
    <location>
        <begin position="90"/>
        <end position="141"/>
    </location>
</feature>
<dbReference type="InterPro" id="IPR000531">
    <property type="entry name" value="Beta-barrel_TonB"/>
</dbReference>
<protein>
    <submittedName>
        <fullName evidence="13">TonB-linked outer membrane protein, SusC/RagA family</fullName>
    </submittedName>
</protein>
<dbReference type="Gene3D" id="3.55.50.30">
    <property type="match status" value="1"/>
</dbReference>
<dbReference type="Pfam" id="PF07660">
    <property type="entry name" value="STN"/>
    <property type="match status" value="1"/>
</dbReference>
<evidence type="ECO:0000256" key="7">
    <source>
        <dbReference type="ARBA" id="ARBA00023077"/>
    </source>
</evidence>
<dbReference type="SMART" id="SM00965">
    <property type="entry name" value="STN"/>
    <property type="match status" value="1"/>
</dbReference>
<dbReference type="Proteomes" id="UP000192678">
    <property type="component" value="Unassembled WGS sequence"/>
</dbReference>
<name>A0A1W2ABR8_9SPHI</name>
<keyword evidence="5 10" id="KW-0812">Transmembrane</keyword>
<dbReference type="GO" id="GO:0009279">
    <property type="term" value="C:cell outer membrane"/>
    <property type="evidence" value="ECO:0007669"/>
    <property type="project" value="UniProtKB-SubCell"/>
</dbReference>
<reference evidence="13 14" key="1">
    <citation type="submission" date="2017-04" db="EMBL/GenBank/DDBJ databases">
        <authorList>
            <person name="Afonso C.L."/>
            <person name="Miller P.J."/>
            <person name="Scott M.A."/>
            <person name="Spackman E."/>
            <person name="Goraichik I."/>
            <person name="Dimitrov K.M."/>
            <person name="Suarez D.L."/>
            <person name="Swayne D.E."/>
        </authorList>
    </citation>
    <scope>NUCLEOTIDE SEQUENCE [LARGE SCALE GENOMIC DNA]</scope>
    <source>
        <strain evidence="13 14">DSM 19625</strain>
    </source>
</reference>
<dbReference type="SUPFAM" id="SSF49464">
    <property type="entry name" value="Carboxypeptidase regulatory domain-like"/>
    <property type="match status" value="1"/>
</dbReference>
<dbReference type="AlphaFoldDB" id="A0A1W2ABR8"/>
<keyword evidence="14" id="KW-1185">Reference proteome</keyword>
<dbReference type="NCBIfam" id="TIGR04056">
    <property type="entry name" value="OMP_RagA_SusC"/>
    <property type="match status" value="1"/>
</dbReference>
<dbReference type="Pfam" id="PF00593">
    <property type="entry name" value="TonB_dep_Rec_b-barrel"/>
    <property type="match status" value="1"/>
</dbReference>
<dbReference type="InterPro" id="IPR011662">
    <property type="entry name" value="Secretin/TonB_short_N"/>
</dbReference>
<keyword evidence="4" id="KW-0410">Iron transport</keyword>
<evidence type="ECO:0000259" key="12">
    <source>
        <dbReference type="SMART" id="SM00965"/>
    </source>
</evidence>
<dbReference type="STRING" id="475255.SAMN04488101_101376"/>
<dbReference type="Pfam" id="PF13715">
    <property type="entry name" value="CarbopepD_reg_2"/>
    <property type="match status" value="1"/>
</dbReference>
<evidence type="ECO:0000256" key="6">
    <source>
        <dbReference type="ARBA" id="ARBA00023004"/>
    </source>
</evidence>
<dbReference type="Gene3D" id="2.60.40.1120">
    <property type="entry name" value="Carboxypeptidase-like, regulatory domain"/>
    <property type="match status" value="1"/>
</dbReference>
<keyword evidence="9 10" id="KW-0998">Cell outer membrane</keyword>
<dbReference type="InterPro" id="IPR023996">
    <property type="entry name" value="TonB-dep_OMP_SusC/RagA"/>
</dbReference>
<evidence type="ECO:0000256" key="8">
    <source>
        <dbReference type="ARBA" id="ARBA00023136"/>
    </source>
</evidence>
<dbReference type="EMBL" id="FWYB01000001">
    <property type="protein sequence ID" value="SMC57698.1"/>
    <property type="molecule type" value="Genomic_DNA"/>
</dbReference>
<dbReference type="FunFam" id="2.170.130.10:FF:000003">
    <property type="entry name" value="SusC/RagA family TonB-linked outer membrane protein"/>
    <property type="match status" value="1"/>
</dbReference>
<dbReference type="InterPro" id="IPR023997">
    <property type="entry name" value="TonB-dep_OMP_SusC/RagA_CS"/>
</dbReference>
<dbReference type="InterPro" id="IPR037066">
    <property type="entry name" value="Plug_dom_sf"/>
</dbReference>
<dbReference type="GO" id="GO:0006826">
    <property type="term" value="P:iron ion transport"/>
    <property type="evidence" value="ECO:0007669"/>
    <property type="project" value="UniProtKB-KW"/>
</dbReference>